<dbReference type="InterPro" id="IPR002048">
    <property type="entry name" value="EF_hand_dom"/>
</dbReference>
<proteinExistence type="predicted"/>
<evidence type="ECO:0000259" key="1">
    <source>
        <dbReference type="PROSITE" id="PS50222"/>
    </source>
</evidence>
<feature type="domain" description="EF-hand" evidence="1">
    <location>
        <begin position="1"/>
        <end position="25"/>
    </location>
</feature>
<comment type="caution">
    <text evidence="2">The sequence shown here is derived from an EMBL/GenBank/DDBJ whole genome shotgun (WGS) entry which is preliminary data.</text>
</comment>
<keyword evidence="3" id="KW-1185">Reference proteome</keyword>
<evidence type="ECO:0000313" key="2">
    <source>
        <dbReference type="EMBL" id="MFC0842747.1"/>
    </source>
</evidence>
<organism evidence="2 3">
    <name type="scientific">Streptomyces noboritoensis</name>
    <dbReference type="NCBI Taxonomy" id="67337"/>
    <lineage>
        <taxon>Bacteria</taxon>
        <taxon>Bacillati</taxon>
        <taxon>Actinomycetota</taxon>
        <taxon>Actinomycetes</taxon>
        <taxon>Kitasatosporales</taxon>
        <taxon>Streptomycetaceae</taxon>
        <taxon>Streptomyces</taxon>
    </lineage>
</organism>
<dbReference type="EMBL" id="JBHMQV010000001">
    <property type="protein sequence ID" value="MFC0842747.1"/>
    <property type="molecule type" value="Genomic_DNA"/>
</dbReference>
<dbReference type="Proteomes" id="UP001589887">
    <property type="component" value="Unassembled WGS sequence"/>
</dbReference>
<gene>
    <name evidence="2" type="ORF">ACFH04_03205</name>
</gene>
<dbReference type="RefSeq" id="WP_394316572.1">
    <property type="nucleotide sequence ID" value="NZ_JBHMQV010000001.1"/>
</dbReference>
<accession>A0ABV6TAE3</accession>
<dbReference type="PROSITE" id="PS50222">
    <property type="entry name" value="EF_HAND_2"/>
    <property type="match status" value="1"/>
</dbReference>
<evidence type="ECO:0000313" key="3">
    <source>
        <dbReference type="Proteomes" id="UP001589887"/>
    </source>
</evidence>
<reference evidence="2 3" key="1">
    <citation type="submission" date="2024-09" db="EMBL/GenBank/DDBJ databases">
        <authorList>
            <person name="Sun Q."/>
            <person name="Mori K."/>
        </authorList>
    </citation>
    <scope>NUCLEOTIDE SEQUENCE [LARGE SCALE GENOMIC DNA]</scope>
    <source>
        <strain evidence="2 3">JCM 4557</strain>
    </source>
</reference>
<protein>
    <recommendedName>
        <fullName evidence="1">EF-hand domain-containing protein</fullName>
    </recommendedName>
</protein>
<sequence>MLDKAKSGKLDGRDFRMAMDAVTEGRVESGDLYTALHVVGLAGSRAHAEAVGKYLHVPADPMLSRLALQILCDYWGMTSEFLPELRAFVAGVEWDVDGDVRDMAVSVAGNHLREAEGPSELARMIMAIAEDESEFSLTRESALRALARSLGDSLVDPSSPAVRVRVDTPLAADVLERAVAKWSRS</sequence>
<name>A0ABV6TAE3_9ACTN</name>